<sequence>MADIGSTASALAMTAASVIYPDGLSPVTGSVTGTQTIVRRGWPTQPDFSGACGMAKGIDLVSVMPIGGAFRPLSEPLGWPWETISQTAATVTLAADGDTLTVVITSSAIPSGVVGATLTAMPGSVVQPNVAISYVVQSTDTADTIAAALAGQIPGAYSSGASVTFPGVSSIAPVTGGTATARRVVRRQRQMFSVSVWSISWQRRDALGLALDAGLAGTNWIANMDGTASQIVGAGAIEVDGGQNQGIYRRDLRYWLEFDTVQTMTAPQMMFGIGMSRVVAEAGVVLQPFGQTAPIAGIATDSNGDILIDAGGNLIGQVQQPYAGLFVNSGGYVLQDGSGNLAGDPA</sequence>
<dbReference type="RefSeq" id="WP_048850244.1">
    <property type="nucleotide sequence ID" value="NZ_BALE01000041.1"/>
</dbReference>
<dbReference type="EMBL" id="BALE01000041">
    <property type="protein sequence ID" value="GAN55253.1"/>
    <property type="molecule type" value="Genomic_DNA"/>
</dbReference>
<dbReference type="OrthoDB" id="7283651at2"/>
<keyword evidence="2" id="KW-1185">Reference proteome</keyword>
<organism evidence="1 2">
    <name type="scientific">Tanticharoenia sakaeratensis NBRC 103193</name>
    <dbReference type="NCBI Taxonomy" id="1231623"/>
    <lineage>
        <taxon>Bacteria</taxon>
        <taxon>Pseudomonadati</taxon>
        <taxon>Pseudomonadota</taxon>
        <taxon>Alphaproteobacteria</taxon>
        <taxon>Acetobacterales</taxon>
        <taxon>Acetobacteraceae</taxon>
        <taxon>Tanticharoenia</taxon>
    </lineage>
</organism>
<name>A0A0D6MPQ5_9PROT</name>
<dbReference type="STRING" id="1231623.Tasa_041_048"/>
<proteinExistence type="predicted"/>
<evidence type="ECO:0000313" key="2">
    <source>
        <dbReference type="Proteomes" id="UP000032679"/>
    </source>
</evidence>
<reference evidence="1 2" key="1">
    <citation type="submission" date="2012-10" db="EMBL/GenBank/DDBJ databases">
        <title>Genome sequencing of Tanticharoenia sakaeratensis NBRC 103193.</title>
        <authorList>
            <person name="Azuma Y."/>
            <person name="Hadano H."/>
            <person name="Hirakawa H."/>
            <person name="Matsushita K."/>
        </authorList>
    </citation>
    <scope>NUCLEOTIDE SEQUENCE [LARGE SCALE GENOMIC DNA]</scope>
    <source>
        <strain evidence="1 2">NBRC 103193</strain>
    </source>
</reference>
<comment type="caution">
    <text evidence="1">The sequence shown here is derived from an EMBL/GenBank/DDBJ whole genome shotgun (WGS) entry which is preliminary data.</text>
</comment>
<protein>
    <submittedName>
        <fullName evidence="1">Uncharacterized protein</fullName>
    </submittedName>
</protein>
<gene>
    <name evidence="1" type="ORF">Tasa_041_048</name>
</gene>
<evidence type="ECO:0000313" key="1">
    <source>
        <dbReference type="EMBL" id="GAN55253.1"/>
    </source>
</evidence>
<dbReference type="Proteomes" id="UP000032679">
    <property type="component" value="Unassembled WGS sequence"/>
</dbReference>
<accession>A0A0D6MPQ5</accession>
<dbReference type="AlphaFoldDB" id="A0A0D6MPQ5"/>